<dbReference type="Proteomes" id="UP001488838">
    <property type="component" value="Unassembled WGS sequence"/>
</dbReference>
<feature type="compositionally biased region" description="Polar residues" evidence="1">
    <location>
        <begin position="30"/>
        <end position="49"/>
    </location>
</feature>
<dbReference type="AlphaFoldDB" id="A0AAW0J7L6"/>
<sequence>MKVGVKMQGSYEDDAGNSENGSVHGIRGNATHQSTEAKGNTESAGNIRNDTGREKKMDEHVISLGPPVAEGENTFGVCHSLVSFGDTFVHETHLSVKEPI</sequence>
<dbReference type="EMBL" id="JBBHLL010000056">
    <property type="protein sequence ID" value="KAK7822798.1"/>
    <property type="molecule type" value="Genomic_DNA"/>
</dbReference>
<accession>A0AAW0J7L6</accession>
<protein>
    <submittedName>
        <fullName evidence="2">Uncharacterized protein</fullName>
    </submittedName>
</protein>
<comment type="caution">
    <text evidence="2">The sequence shown here is derived from an EMBL/GenBank/DDBJ whole genome shotgun (WGS) entry which is preliminary data.</text>
</comment>
<keyword evidence="3" id="KW-1185">Reference proteome</keyword>
<name>A0AAW0J7L6_MYOGA</name>
<evidence type="ECO:0000313" key="2">
    <source>
        <dbReference type="EMBL" id="KAK7822798.1"/>
    </source>
</evidence>
<evidence type="ECO:0000313" key="3">
    <source>
        <dbReference type="Proteomes" id="UP001488838"/>
    </source>
</evidence>
<evidence type="ECO:0000256" key="1">
    <source>
        <dbReference type="SAM" id="MobiDB-lite"/>
    </source>
</evidence>
<reference evidence="2 3" key="1">
    <citation type="journal article" date="2023" name="bioRxiv">
        <title>Conserved and derived expression patterns and positive selection on dental genes reveal complex evolutionary context of ever-growing rodent molars.</title>
        <authorList>
            <person name="Calamari Z.T."/>
            <person name="Song A."/>
            <person name="Cohen E."/>
            <person name="Akter M."/>
            <person name="Roy R.D."/>
            <person name="Hallikas O."/>
            <person name="Christensen M.M."/>
            <person name="Li P."/>
            <person name="Marangoni P."/>
            <person name="Jernvall J."/>
            <person name="Klein O.D."/>
        </authorList>
    </citation>
    <scope>NUCLEOTIDE SEQUENCE [LARGE SCALE GENOMIC DNA]</scope>
    <source>
        <strain evidence="2">V071</strain>
    </source>
</reference>
<proteinExistence type="predicted"/>
<organism evidence="2 3">
    <name type="scientific">Myodes glareolus</name>
    <name type="common">Bank vole</name>
    <name type="synonym">Clethrionomys glareolus</name>
    <dbReference type="NCBI Taxonomy" id="447135"/>
    <lineage>
        <taxon>Eukaryota</taxon>
        <taxon>Metazoa</taxon>
        <taxon>Chordata</taxon>
        <taxon>Craniata</taxon>
        <taxon>Vertebrata</taxon>
        <taxon>Euteleostomi</taxon>
        <taxon>Mammalia</taxon>
        <taxon>Eutheria</taxon>
        <taxon>Euarchontoglires</taxon>
        <taxon>Glires</taxon>
        <taxon>Rodentia</taxon>
        <taxon>Myomorpha</taxon>
        <taxon>Muroidea</taxon>
        <taxon>Cricetidae</taxon>
        <taxon>Arvicolinae</taxon>
        <taxon>Myodes</taxon>
    </lineage>
</organism>
<feature type="region of interest" description="Disordered" evidence="1">
    <location>
        <begin position="1"/>
        <end position="58"/>
    </location>
</feature>
<gene>
    <name evidence="2" type="ORF">U0070_022737</name>
</gene>